<dbReference type="InterPro" id="IPR025245">
    <property type="entry name" value="DUF4197"/>
</dbReference>
<organism evidence="2">
    <name type="scientific">Candidatus Kentrum sp. DK</name>
    <dbReference type="NCBI Taxonomy" id="2126562"/>
    <lineage>
        <taxon>Bacteria</taxon>
        <taxon>Pseudomonadati</taxon>
        <taxon>Pseudomonadota</taxon>
        <taxon>Gammaproteobacteria</taxon>
        <taxon>Candidatus Kentrum</taxon>
    </lineage>
</organism>
<dbReference type="Pfam" id="PF13852">
    <property type="entry name" value="DUF4197"/>
    <property type="match status" value="1"/>
</dbReference>
<evidence type="ECO:0000313" key="1">
    <source>
        <dbReference type="EMBL" id="VFJ53142.1"/>
    </source>
</evidence>
<reference evidence="2" key="1">
    <citation type="submission" date="2019-02" db="EMBL/GenBank/DDBJ databases">
        <authorList>
            <person name="Gruber-Vodicka R. H."/>
            <person name="Seah K. B. B."/>
        </authorList>
    </citation>
    <scope>NUCLEOTIDE SEQUENCE</scope>
    <source>
        <strain evidence="2">BECK_DK161</strain>
        <strain evidence="1">BECK_DK47</strain>
    </source>
</reference>
<dbReference type="AlphaFoldDB" id="A0A450TLB7"/>
<accession>A0A450TLB7</accession>
<dbReference type="EMBL" id="CAADEX010000041">
    <property type="protein sequence ID" value="VFJ53142.1"/>
    <property type="molecule type" value="Genomic_DNA"/>
</dbReference>
<gene>
    <name evidence="1" type="ORF">BECKDK2373B_GA0170837_10419</name>
    <name evidence="2" type="ORF">BECKDK2373C_GA0170839_11871</name>
</gene>
<evidence type="ECO:0008006" key="3">
    <source>
        <dbReference type="Google" id="ProtNLM"/>
    </source>
</evidence>
<proteinExistence type="predicted"/>
<dbReference type="EMBL" id="CAADEY010000187">
    <property type="protein sequence ID" value="VFJ68559.1"/>
    <property type="molecule type" value="Genomic_DNA"/>
</dbReference>
<evidence type="ECO:0000313" key="2">
    <source>
        <dbReference type="EMBL" id="VFJ68559.1"/>
    </source>
</evidence>
<protein>
    <recommendedName>
        <fullName evidence="3">DUF4197 domain-containing protein</fullName>
    </recommendedName>
</protein>
<sequence>MKIILPVIVSFCGGLLMSSVHALDLNRIVQSAERGLSSVGTPATGSAKDSDVGLGLKEALSIGAERAVALLGKSGGFLNDKSVRIGLPGSLDQAARLARAAGQDALVDEFVTTVNLAAEKAIPETIDIVQQVVREMSWPDAQAILTGPDDAATQYLRKKGGSALAGRIRPIVSEATDASGATSAYKRLVGFAQGQLGSSTGGSGLGSVLGGLMGSNSMDLDSYVTDKALDGLFLKLALEEKAIRTNPAVRSTDLLKSVFGG</sequence>
<name>A0A450TLB7_9GAMM</name>